<evidence type="ECO:0000256" key="3">
    <source>
        <dbReference type="ARBA" id="ARBA00022692"/>
    </source>
</evidence>
<protein>
    <recommendedName>
        <fullName evidence="8">Major facilitator superfamily (MFS) profile domain-containing protein</fullName>
    </recommendedName>
</protein>
<reference evidence="9 10" key="1">
    <citation type="submission" date="2023-08" db="EMBL/GenBank/DDBJ databases">
        <title>Black Yeasts Isolated from many extreme environments.</title>
        <authorList>
            <person name="Coleine C."/>
            <person name="Stajich J.E."/>
            <person name="Selbmann L."/>
        </authorList>
    </citation>
    <scope>NUCLEOTIDE SEQUENCE [LARGE SCALE GENOMIC DNA]</scope>
    <source>
        <strain evidence="9 10">CCFEE 5885</strain>
    </source>
</reference>
<evidence type="ECO:0000256" key="6">
    <source>
        <dbReference type="SAM" id="MobiDB-lite"/>
    </source>
</evidence>
<dbReference type="InterPro" id="IPR005829">
    <property type="entry name" value="Sugar_transporter_CS"/>
</dbReference>
<feature type="transmembrane region" description="Helical" evidence="7">
    <location>
        <begin position="409"/>
        <end position="430"/>
    </location>
</feature>
<dbReference type="Gene3D" id="1.20.1250.20">
    <property type="entry name" value="MFS general substrate transporter like domains"/>
    <property type="match status" value="2"/>
</dbReference>
<keyword evidence="5 7" id="KW-0472">Membrane</keyword>
<dbReference type="InterPro" id="IPR010573">
    <property type="entry name" value="MFS_Str1/Tri12-like"/>
</dbReference>
<feature type="transmembrane region" description="Helical" evidence="7">
    <location>
        <begin position="240"/>
        <end position="263"/>
    </location>
</feature>
<name>A0ABR0KGB3_9EURO</name>
<evidence type="ECO:0000256" key="4">
    <source>
        <dbReference type="ARBA" id="ARBA00022989"/>
    </source>
</evidence>
<keyword evidence="4 7" id="KW-1133">Transmembrane helix</keyword>
<feature type="transmembrane region" description="Helical" evidence="7">
    <location>
        <begin position="269"/>
        <end position="287"/>
    </location>
</feature>
<evidence type="ECO:0000313" key="10">
    <source>
        <dbReference type="Proteomes" id="UP001345013"/>
    </source>
</evidence>
<keyword evidence="3 7" id="KW-0812">Transmembrane</keyword>
<feature type="transmembrane region" description="Helical" evidence="7">
    <location>
        <begin position="200"/>
        <end position="220"/>
    </location>
</feature>
<feature type="transmembrane region" description="Helical" evidence="7">
    <location>
        <begin position="170"/>
        <end position="194"/>
    </location>
</feature>
<feature type="domain" description="Major facilitator superfamily (MFS) profile" evidence="8">
    <location>
        <begin position="48"/>
        <end position="510"/>
    </location>
</feature>
<feature type="transmembrane region" description="Helical" evidence="7">
    <location>
        <begin position="112"/>
        <end position="131"/>
    </location>
</feature>
<dbReference type="PANTHER" id="PTHR23501">
    <property type="entry name" value="MAJOR FACILITATOR SUPERFAMILY"/>
    <property type="match status" value="1"/>
</dbReference>
<evidence type="ECO:0000259" key="8">
    <source>
        <dbReference type="PROSITE" id="PS50850"/>
    </source>
</evidence>
<dbReference type="PROSITE" id="PS00216">
    <property type="entry name" value="SUGAR_TRANSPORT_1"/>
    <property type="match status" value="1"/>
</dbReference>
<feature type="transmembrane region" description="Helical" evidence="7">
    <location>
        <begin position="356"/>
        <end position="374"/>
    </location>
</feature>
<dbReference type="Proteomes" id="UP001345013">
    <property type="component" value="Unassembled WGS sequence"/>
</dbReference>
<feature type="transmembrane region" description="Helical" evidence="7">
    <location>
        <begin position="82"/>
        <end position="100"/>
    </location>
</feature>
<gene>
    <name evidence="9" type="ORF">LTR24_002913</name>
</gene>
<comment type="subcellular location">
    <subcellularLocation>
        <location evidence="1">Membrane</location>
        <topology evidence="1">Multi-pass membrane protein</topology>
    </subcellularLocation>
</comment>
<comment type="caution">
    <text evidence="9">The sequence shown here is derived from an EMBL/GenBank/DDBJ whole genome shotgun (WGS) entry which is preliminary data.</text>
</comment>
<feature type="region of interest" description="Disordered" evidence="6">
    <location>
        <begin position="1"/>
        <end position="30"/>
    </location>
</feature>
<evidence type="ECO:0000313" key="9">
    <source>
        <dbReference type="EMBL" id="KAK5095696.1"/>
    </source>
</evidence>
<dbReference type="Pfam" id="PF06609">
    <property type="entry name" value="TRI12"/>
    <property type="match status" value="1"/>
</dbReference>
<dbReference type="InterPro" id="IPR036259">
    <property type="entry name" value="MFS_trans_sf"/>
</dbReference>
<dbReference type="InterPro" id="IPR020846">
    <property type="entry name" value="MFS_dom"/>
</dbReference>
<dbReference type="PANTHER" id="PTHR23501:SF195">
    <property type="entry name" value="PEP5"/>
    <property type="match status" value="1"/>
</dbReference>
<proteinExistence type="predicted"/>
<keyword evidence="2" id="KW-0813">Transport</keyword>
<dbReference type="EMBL" id="JAVRRG010000026">
    <property type="protein sequence ID" value="KAK5095696.1"/>
    <property type="molecule type" value="Genomic_DNA"/>
</dbReference>
<feature type="transmembrane region" description="Helical" evidence="7">
    <location>
        <begin position="46"/>
        <end position="70"/>
    </location>
</feature>
<accession>A0ABR0KGB3</accession>
<keyword evidence="10" id="KW-1185">Reference proteome</keyword>
<dbReference type="SUPFAM" id="SSF103473">
    <property type="entry name" value="MFS general substrate transporter"/>
    <property type="match status" value="2"/>
</dbReference>
<feature type="transmembrane region" description="Helical" evidence="7">
    <location>
        <begin position="386"/>
        <end position="403"/>
    </location>
</feature>
<dbReference type="PROSITE" id="PS50850">
    <property type="entry name" value="MFS"/>
    <property type="match status" value="1"/>
</dbReference>
<sequence>MKDHSLAQEGALEVPEKTSQHHVEVSSEHLSQEEVEVAPVVTPKTWVVVFILSMGYGLSFWPIPVFAAIQTELATSLGDPNGYIWFIPSWSLAITVCFLLTGANADLFGRRWFLVGGNIVCFIGQIVIATAKSNNALIAGLTVTGFGAANCQMAAFALSELLPNKWRHLGIVFADLATLVAVVVGPVTARYGFYAGNWRWNFYSAAIAQALSFLGLYFFYHPPKHPNGIPYAQAFREMDYGGMLLFIFGAVPFLAGIVFSTIYPTTDPHVIACLVVGAIVLVCFGLWEHFGHKAGWVPRPLTPTRVFTAGHGRELTFPCIAVAIINMFYYSTSIVFPTMIASFWITDPTAWREASILSLVQGFAICAGVVVLSFAGGRIRRWNWQVTGYCTFMVTFGVLLALVEPDRKALMCVFVFLSQAGYSAAMYLSIAISQLGVEQKDLGLSGGLSGCLRFAGGGVATAVYTTILKNTIAGKTVPYVTSAVQGLVPASDLPALLSVVGTTTLSSNYDSAVVAAVGQAMTRATVTGLRVTALSSLAFGMVGIIACALCKDIDPKMTNKIEVYMENTEFADRNKYH</sequence>
<evidence type="ECO:0000256" key="1">
    <source>
        <dbReference type="ARBA" id="ARBA00004141"/>
    </source>
</evidence>
<evidence type="ECO:0000256" key="7">
    <source>
        <dbReference type="SAM" id="Phobius"/>
    </source>
</evidence>
<feature type="compositionally biased region" description="Basic and acidic residues" evidence="6">
    <location>
        <begin position="14"/>
        <end position="30"/>
    </location>
</feature>
<evidence type="ECO:0000256" key="5">
    <source>
        <dbReference type="ARBA" id="ARBA00023136"/>
    </source>
</evidence>
<organism evidence="9 10">
    <name type="scientific">Lithohypha guttulata</name>
    <dbReference type="NCBI Taxonomy" id="1690604"/>
    <lineage>
        <taxon>Eukaryota</taxon>
        <taxon>Fungi</taxon>
        <taxon>Dikarya</taxon>
        <taxon>Ascomycota</taxon>
        <taxon>Pezizomycotina</taxon>
        <taxon>Eurotiomycetes</taxon>
        <taxon>Chaetothyriomycetidae</taxon>
        <taxon>Chaetothyriales</taxon>
        <taxon>Trichomeriaceae</taxon>
        <taxon>Lithohypha</taxon>
    </lineage>
</organism>
<feature type="transmembrane region" description="Helical" evidence="7">
    <location>
        <begin position="531"/>
        <end position="550"/>
    </location>
</feature>
<feature type="transmembrane region" description="Helical" evidence="7">
    <location>
        <begin position="315"/>
        <end position="336"/>
    </location>
</feature>
<evidence type="ECO:0000256" key="2">
    <source>
        <dbReference type="ARBA" id="ARBA00022448"/>
    </source>
</evidence>